<organism evidence="8 9">
    <name type="scientific">Pseudomonas vancouverensis</name>
    <dbReference type="NCBI Taxonomy" id="95300"/>
    <lineage>
        <taxon>Bacteria</taxon>
        <taxon>Pseudomonadati</taxon>
        <taxon>Pseudomonadota</taxon>
        <taxon>Gammaproteobacteria</taxon>
        <taxon>Pseudomonadales</taxon>
        <taxon>Pseudomonadaceae</taxon>
        <taxon>Pseudomonas</taxon>
    </lineage>
</organism>
<comment type="caution">
    <text evidence="8">The sequence shown here is derived from an EMBL/GenBank/DDBJ whole genome shotgun (WGS) entry which is preliminary data.</text>
</comment>
<evidence type="ECO:0000256" key="6">
    <source>
        <dbReference type="ARBA" id="ARBA00022898"/>
    </source>
</evidence>
<dbReference type="GO" id="GO:0033585">
    <property type="term" value="P:L-phenylalanine biosynthetic process from chorismate via phenylpyruvate"/>
    <property type="evidence" value="ECO:0007669"/>
    <property type="project" value="TreeGrafter"/>
</dbReference>
<feature type="domain" description="Aminotransferase class I/classII large" evidence="7">
    <location>
        <begin position="29"/>
        <end position="390"/>
    </location>
</feature>
<keyword evidence="9" id="KW-1185">Reference proteome</keyword>
<dbReference type="GO" id="GO:0005829">
    <property type="term" value="C:cytosol"/>
    <property type="evidence" value="ECO:0007669"/>
    <property type="project" value="TreeGrafter"/>
</dbReference>
<keyword evidence="4 8" id="KW-0032">Aminotransferase</keyword>
<dbReference type="OrthoDB" id="9766445at2"/>
<dbReference type="InterPro" id="IPR015424">
    <property type="entry name" value="PyrdxlP-dep_Trfase"/>
</dbReference>
<keyword evidence="5 8" id="KW-0808">Transferase</keyword>
<protein>
    <submittedName>
        <fullName evidence="8">Aspartate/tyrosine/aromatic aminotransferase</fullName>
    </submittedName>
</protein>
<dbReference type="InterPro" id="IPR004839">
    <property type="entry name" value="Aminotransferase_I/II_large"/>
</dbReference>
<dbReference type="NCBIfam" id="NF006719">
    <property type="entry name" value="PRK09257.1"/>
    <property type="match status" value="1"/>
</dbReference>
<gene>
    <name evidence="8" type="ORF">EIY72_26545</name>
</gene>
<dbReference type="InterPro" id="IPR000796">
    <property type="entry name" value="Asp_trans"/>
</dbReference>
<dbReference type="Pfam" id="PF00155">
    <property type="entry name" value="Aminotran_1_2"/>
    <property type="match status" value="1"/>
</dbReference>
<evidence type="ECO:0000256" key="5">
    <source>
        <dbReference type="ARBA" id="ARBA00022679"/>
    </source>
</evidence>
<evidence type="ECO:0000313" key="9">
    <source>
        <dbReference type="Proteomes" id="UP000295254"/>
    </source>
</evidence>
<dbReference type="GO" id="GO:0030170">
    <property type="term" value="F:pyridoxal phosphate binding"/>
    <property type="evidence" value="ECO:0007669"/>
    <property type="project" value="InterPro"/>
</dbReference>
<dbReference type="CDD" id="cd00609">
    <property type="entry name" value="AAT_like"/>
    <property type="match status" value="1"/>
</dbReference>
<comment type="subunit">
    <text evidence="3">Homodimer.</text>
</comment>
<dbReference type="InterPro" id="IPR015421">
    <property type="entry name" value="PyrdxlP-dep_Trfase_major"/>
</dbReference>
<dbReference type="EMBL" id="RRZK01000032">
    <property type="protein sequence ID" value="TDB57832.1"/>
    <property type="molecule type" value="Genomic_DNA"/>
</dbReference>
<evidence type="ECO:0000256" key="1">
    <source>
        <dbReference type="ARBA" id="ARBA00001933"/>
    </source>
</evidence>
<evidence type="ECO:0000259" key="7">
    <source>
        <dbReference type="Pfam" id="PF00155"/>
    </source>
</evidence>
<dbReference type="PANTHER" id="PTHR11879">
    <property type="entry name" value="ASPARTATE AMINOTRANSFERASE"/>
    <property type="match status" value="1"/>
</dbReference>
<evidence type="ECO:0000256" key="3">
    <source>
        <dbReference type="ARBA" id="ARBA00011738"/>
    </source>
</evidence>
<comment type="similarity">
    <text evidence="2">Belongs to the class-I pyridoxal-phosphate-dependent aminotransferase family.</text>
</comment>
<dbReference type="SUPFAM" id="SSF53383">
    <property type="entry name" value="PLP-dependent transferases"/>
    <property type="match status" value="1"/>
</dbReference>
<evidence type="ECO:0000256" key="4">
    <source>
        <dbReference type="ARBA" id="ARBA00022576"/>
    </source>
</evidence>
<accession>A0A1H2MD94</accession>
<name>A0A1H2MD94_PSEVA</name>
<reference evidence="9" key="1">
    <citation type="journal article" date="2019" name="bioRxiv">
        <title>Bacterially produced spermidine induces plant systemic susceptibility to pathogens.</title>
        <authorList>
            <person name="Melnyk R.A."/>
            <person name="Beskrovnaya P.A."/>
            <person name="Liu Z."/>
            <person name="Song Y."/>
            <person name="Haney C.H."/>
        </authorList>
    </citation>
    <scope>NUCLEOTIDE SEQUENCE [LARGE SCALE GENOMIC DNA]</scope>
    <source>
        <strain evidence="9">Dha-51</strain>
    </source>
</reference>
<dbReference type="GO" id="GO:0042802">
    <property type="term" value="F:identical protein binding"/>
    <property type="evidence" value="ECO:0007669"/>
    <property type="project" value="TreeGrafter"/>
</dbReference>
<evidence type="ECO:0000313" key="8">
    <source>
        <dbReference type="EMBL" id="TDB57832.1"/>
    </source>
</evidence>
<dbReference type="STRING" id="95300.SAMN05216558_0592"/>
<sequence>MPIFQNIQVLPNDPILGLADTYARDIRSKKIDLGIGVYKDSSGKTPVLASVLAAEKWLLENQITKAYVGSEGLPQFNQAILSLVFGEDARLSDRYAAVQTPGGTGALRLMAEFLRRTAVQNILIQVPTWTIHEEIFKRAGLHVQTCQHLTDDGDFNAGALLTALEALSPGDAVLLHACCHNPTGIDPDKDQWRSILEVVSRKGLLPLFDMAYQGFGAGLEEDTWALRLFCDELPEVIASISCSKNVGIYRERTGALLISCAEHLVLEAVKSQIIDTARCLWSMPPAHGGAVVAHILTIPALTELWRQEVLEMGERIKMLRNGLCAELRKIDAYQAFSSIESQKGMFSFLNRTPGYVQHLRESSAIYMVGNGRINISGLPFDRLDEVAVALKSGLSGGRV</sequence>
<dbReference type="PRINTS" id="PR00799">
    <property type="entry name" value="TRANSAMINASE"/>
</dbReference>
<evidence type="ECO:0000256" key="2">
    <source>
        <dbReference type="ARBA" id="ARBA00007441"/>
    </source>
</evidence>
<dbReference type="AlphaFoldDB" id="A0A1H2MD94"/>
<proteinExistence type="inferred from homology"/>
<comment type="cofactor">
    <cofactor evidence="1">
        <name>pyridoxal 5'-phosphate</name>
        <dbReference type="ChEBI" id="CHEBI:597326"/>
    </cofactor>
</comment>
<keyword evidence="6" id="KW-0663">Pyridoxal phosphate</keyword>
<dbReference type="Proteomes" id="UP000295254">
    <property type="component" value="Unassembled WGS sequence"/>
</dbReference>
<dbReference type="InterPro" id="IPR015422">
    <property type="entry name" value="PyrdxlP-dep_Trfase_small"/>
</dbReference>
<dbReference type="Gene3D" id="3.90.1150.10">
    <property type="entry name" value="Aspartate Aminotransferase, domain 1"/>
    <property type="match status" value="1"/>
</dbReference>
<dbReference type="GO" id="GO:0004838">
    <property type="term" value="F:L-tyrosine-2-oxoglutarate transaminase activity"/>
    <property type="evidence" value="ECO:0007669"/>
    <property type="project" value="TreeGrafter"/>
</dbReference>
<dbReference type="PANTHER" id="PTHR11879:SF22">
    <property type="entry name" value="ASPARTATE AMINOTRANSFERASE, MITOCHONDRIAL"/>
    <property type="match status" value="1"/>
</dbReference>
<dbReference type="Gene3D" id="3.40.640.10">
    <property type="entry name" value="Type I PLP-dependent aspartate aminotransferase-like (Major domain)"/>
    <property type="match status" value="1"/>
</dbReference>
<dbReference type="GO" id="GO:0004069">
    <property type="term" value="F:L-aspartate:2-oxoglutarate aminotransferase activity"/>
    <property type="evidence" value="ECO:0007669"/>
    <property type="project" value="TreeGrafter"/>
</dbReference>